<dbReference type="GO" id="GO:0051959">
    <property type="term" value="F:dynein light intermediate chain binding"/>
    <property type="evidence" value="ECO:0007669"/>
    <property type="project" value="InterPro"/>
</dbReference>
<dbReference type="InterPro" id="IPR013602">
    <property type="entry name" value="Dynein_heavy_linker"/>
</dbReference>
<protein>
    <recommendedName>
        <fullName evidence="1">Dynein heavy chain linker domain-containing protein</fullName>
    </recommendedName>
</protein>
<dbReference type="Proteomes" id="UP000092124">
    <property type="component" value="Unassembled WGS sequence"/>
</dbReference>
<dbReference type="InterPro" id="IPR042222">
    <property type="entry name" value="Dynein_2_N"/>
</dbReference>
<evidence type="ECO:0000259" key="1">
    <source>
        <dbReference type="Pfam" id="PF08393"/>
    </source>
</evidence>
<name>A0A1A6GNP1_NEOLE</name>
<dbReference type="STRING" id="56216.A0A1A6GNP1"/>
<comment type="caution">
    <text evidence="2">The sequence shown here is derived from an EMBL/GenBank/DDBJ whole genome shotgun (WGS) entry which is preliminary data.</text>
</comment>
<dbReference type="PANTHER" id="PTHR45703">
    <property type="entry name" value="DYNEIN HEAVY CHAIN"/>
    <property type="match status" value="1"/>
</dbReference>
<proteinExistence type="predicted"/>
<organism evidence="2 3">
    <name type="scientific">Neotoma lepida</name>
    <name type="common">Desert woodrat</name>
    <dbReference type="NCBI Taxonomy" id="56216"/>
    <lineage>
        <taxon>Eukaryota</taxon>
        <taxon>Metazoa</taxon>
        <taxon>Chordata</taxon>
        <taxon>Craniata</taxon>
        <taxon>Vertebrata</taxon>
        <taxon>Euteleostomi</taxon>
        <taxon>Mammalia</taxon>
        <taxon>Eutheria</taxon>
        <taxon>Euarchontoglires</taxon>
        <taxon>Glires</taxon>
        <taxon>Rodentia</taxon>
        <taxon>Myomorpha</taxon>
        <taxon>Muroidea</taxon>
        <taxon>Cricetidae</taxon>
        <taxon>Neotominae</taxon>
        <taxon>Neotoma</taxon>
    </lineage>
</organism>
<dbReference type="Pfam" id="PF08393">
    <property type="entry name" value="DHC_N2"/>
    <property type="match status" value="1"/>
</dbReference>
<feature type="non-terminal residue" evidence="2">
    <location>
        <position position="62"/>
    </location>
</feature>
<dbReference type="OrthoDB" id="5593012at2759"/>
<dbReference type="PANTHER" id="PTHR45703:SF1">
    <property type="entry name" value="DYNEINS HEAVY CHAIN"/>
    <property type="match status" value="1"/>
</dbReference>
<feature type="non-terminal residue" evidence="2">
    <location>
        <position position="1"/>
    </location>
</feature>
<dbReference type="AlphaFoldDB" id="A0A1A6GNP1"/>
<gene>
    <name evidence="2" type="ORF">A6R68_03985</name>
</gene>
<dbReference type="GO" id="GO:0007018">
    <property type="term" value="P:microtubule-based movement"/>
    <property type="evidence" value="ECO:0007669"/>
    <property type="project" value="InterPro"/>
</dbReference>
<sequence length="62" mass="7469">EWEGKLLLLQEILDEWLKVQATWLYLEPIFSSPDIMSQMPEEGRRFTTVDKTWRDVMKNVVQ</sequence>
<keyword evidence="3" id="KW-1185">Reference proteome</keyword>
<evidence type="ECO:0000313" key="2">
    <source>
        <dbReference type="EMBL" id="OBS67474.1"/>
    </source>
</evidence>
<dbReference type="GO" id="GO:0030286">
    <property type="term" value="C:dynein complex"/>
    <property type="evidence" value="ECO:0007669"/>
    <property type="project" value="InterPro"/>
</dbReference>
<reference evidence="2 3" key="1">
    <citation type="submission" date="2016-06" db="EMBL/GenBank/DDBJ databases">
        <title>The Draft Genome Sequence and Annotation of the Desert Woodrat Neotoma lepida.</title>
        <authorList>
            <person name="Campbell M."/>
            <person name="Oakeson K.F."/>
            <person name="Yandell M."/>
            <person name="Halpert J.R."/>
            <person name="Dearing D."/>
        </authorList>
    </citation>
    <scope>NUCLEOTIDE SEQUENCE [LARGE SCALE GENOMIC DNA]</scope>
    <source>
        <strain evidence="2">417</strain>
        <tissue evidence="2">Liver</tissue>
    </source>
</reference>
<evidence type="ECO:0000313" key="3">
    <source>
        <dbReference type="Proteomes" id="UP000092124"/>
    </source>
</evidence>
<accession>A0A1A6GNP1</accession>
<dbReference type="Gene3D" id="1.20.140.100">
    <property type="entry name" value="Dynein heavy chain, N-terminal domain 2"/>
    <property type="match status" value="1"/>
</dbReference>
<dbReference type="EMBL" id="LZPO01082145">
    <property type="protein sequence ID" value="OBS67474.1"/>
    <property type="molecule type" value="Genomic_DNA"/>
</dbReference>
<dbReference type="GO" id="GO:0045505">
    <property type="term" value="F:dynein intermediate chain binding"/>
    <property type="evidence" value="ECO:0007669"/>
    <property type="project" value="InterPro"/>
</dbReference>
<dbReference type="InterPro" id="IPR026983">
    <property type="entry name" value="DHC"/>
</dbReference>
<feature type="domain" description="Dynein heavy chain linker" evidence="1">
    <location>
        <begin position="1"/>
        <end position="61"/>
    </location>
</feature>